<keyword evidence="1" id="KW-0812">Transmembrane</keyword>
<evidence type="ECO:0000256" key="1">
    <source>
        <dbReference type="SAM" id="Phobius"/>
    </source>
</evidence>
<keyword evidence="3" id="KW-1185">Reference proteome</keyword>
<evidence type="ECO:0000313" key="2">
    <source>
        <dbReference type="EMBL" id="MBS4196263.1"/>
    </source>
</evidence>
<feature type="transmembrane region" description="Helical" evidence="1">
    <location>
        <begin position="223"/>
        <end position="245"/>
    </location>
</feature>
<accession>A0A942YGK6</accession>
<dbReference type="Proteomes" id="UP000681414">
    <property type="component" value="Unassembled WGS sequence"/>
</dbReference>
<reference evidence="2 3" key="1">
    <citation type="submission" date="2021-05" db="EMBL/GenBank/DDBJ databases">
        <title>Novel Bacillus species.</title>
        <authorList>
            <person name="Liu G."/>
        </authorList>
    </citation>
    <scope>NUCLEOTIDE SEQUENCE [LARGE SCALE GENOMIC DNA]</scope>
    <source>
        <strain evidence="3">FJAT-49780</strain>
    </source>
</reference>
<feature type="transmembrane region" description="Helical" evidence="1">
    <location>
        <begin position="85"/>
        <end position="103"/>
    </location>
</feature>
<keyword evidence="1" id="KW-1133">Transmembrane helix</keyword>
<dbReference type="AlphaFoldDB" id="A0A942YGK6"/>
<feature type="transmembrane region" description="Helical" evidence="1">
    <location>
        <begin position="191"/>
        <end position="211"/>
    </location>
</feature>
<feature type="transmembrane region" description="Helical" evidence="1">
    <location>
        <begin position="157"/>
        <end position="179"/>
    </location>
</feature>
<feature type="transmembrane region" description="Helical" evidence="1">
    <location>
        <begin position="55"/>
        <end position="73"/>
    </location>
</feature>
<feature type="transmembrane region" description="Helical" evidence="1">
    <location>
        <begin position="20"/>
        <end position="43"/>
    </location>
</feature>
<dbReference type="EMBL" id="JAGYPG010000002">
    <property type="protein sequence ID" value="MBS4196263.1"/>
    <property type="molecule type" value="Genomic_DNA"/>
</dbReference>
<protein>
    <submittedName>
        <fullName evidence="2">Uncharacterized protein</fullName>
    </submittedName>
</protein>
<feature type="transmembrane region" description="Helical" evidence="1">
    <location>
        <begin position="123"/>
        <end position="145"/>
    </location>
</feature>
<gene>
    <name evidence="2" type="ORF">KHA97_14440</name>
</gene>
<keyword evidence="1" id="KW-0472">Membrane</keyword>
<comment type="caution">
    <text evidence="2">The sequence shown here is derived from an EMBL/GenBank/DDBJ whole genome shotgun (WGS) entry which is preliminary data.</text>
</comment>
<evidence type="ECO:0000313" key="3">
    <source>
        <dbReference type="Proteomes" id="UP000681414"/>
    </source>
</evidence>
<name>A0A942YGK6_9BACI</name>
<sequence>MKAASKSLILLFAKEKLLVIMGMMGFVLAAICAVYVALFGGIILPEGNVESAFSFNAAIAIFILSIAVLLQVSGLSPRGRKRIRWGFVFTVLIGYGIETIQHFRGINPRYTQVGTTTDVLFGTFFGIMSLVLITLTIIVAISFFRRRDEEQYPFLTLSIRYAFLSTMVSFAAGICMSVLQSRYTGAAGNFIVLHGLGFHALQTLPILGWLTEKAKIDSKRARVLIHVGSVSWMISILLIGIQTFLGRTIFEMSVLPILAVIALLGWLAALIVSFLDALKDNQALWINGKGYQ</sequence>
<proteinExistence type="predicted"/>
<feature type="transmembrane region" description="Helical" evidence="1">
    <location>
        <begin position="257"/>
        <end position="278"/>
    </location>
</feature>
<organism evidence="2 3">
    <name type="scientific">Lederbergia citri</name>
    <dbReference type="NCBI Taxonomy" id="2833580"/>
    <lineage>
        <taxon>Bacteria</taxon>
        <taxon>Bacillati</taxon>
        <taxon>Bacillota</taxon>
        <taxon>Bacilli</taxon>
        <taxon>Bacillales</taxon>
        <taxon>Bacillaceae</taxon>
        <taxon>Lederbergia</taxon>
    </lineage>
</organism>